<reference evidence="3" key="1">
    <citation type="submission" date="2022-01" db="EMBL/GenBank/DDBJ databases">
        <title>Gordonia xiamenensis sp. nov., isolated from surface seawater in Xiamen.</title>
        <authorList>
            <person name="He Y.F."/>
        </authorList>
    </citation>
    <scope>NUCLEOTIDE SEQUENCE</scope>
    <source>
        <strain evidence="3">GW1C4-4</strain>
    </source>
</reference>
<evidence type="ECO:0000313" key="4">
    <source>
        <dbReference type="Proteomes" id="UP001108089"/>
    </source>
</evidence>
<sequence length="102" mass="10758">MKGQKRREPGIVSLLAEVLQAVPALPAAACVGSADLFDPRANGEAVEDATYRHNRAAALCGQCPVLDACRSWADSQPDLDRAVIGGRLPDQPGRPRKGVRAA</sequence>
<protein>
    <submittedName>
        <fullName evidence="3">WhiB family transcriptional regulator</fullName>
    </submittedName>
</protein>
<proteinExistence type="predicted"/>
<evidence type="ECO:0000259" key="2">
    <source>
        <dbReference type="PROSITE" id="PS51674"/>
    </source>
</evidence>
<dbReference type="RefSeq" id="WP_235725781.1">
    <property type="nucleotide sequence ID" value="NZ_JAKGCU010000028.1"/>
</dbReference>
<dbReference type="EMBL" id="JAKGCU010000028">
    <property type="protein sequence ID" value="MCF3940918.1"/>
    <property type="molecule type" value="Genomic_DNA"/>
</dbReference>
<gene>
    <name evidence="3" type="ORF">L1892_21325</name>
</gene>
<dbReference type="Pfam" id="PF02467">
    <property type="entry name" value="Whib"/>
    <property type="match status" value="1"/>
</dbReference>
<dbReference type="PROSITE" id="PS51674">
    <property type="entry name" value="4FE4S_WBL"/>
    <property type="match status" value="1"/>
</dbReference>
<dbReference type="InterPro" id="IPR034768">
    <property type="entry name" value="4FE4S_WBL"/>
</dbReference>
<evidence type="ECO:0000256" key="1">
    <source>
        <dbReference type="SAM" id="MobiDB-lite"/>
    </source>
</evidence>
<name>A0ABS9DP91_9ACTN</name>
<keyword evidence="4" id="KW-1185">Reference proteome</keyword>
<accession>A0ABS9DP91</accession>
<feature type="domain" description="4Fe-4S Wbl-type" evidence="2">
    <location>
        <begin position="29"/>
        <end position="94"/>
    </location>
</feature>
<comment type="caution">
    <text evidence="3">The sequence shown here is derived from an EMBL/GenBank/DDBJ whole genome shotgun (WGS) entry which is preliminary data.</text>
</comment>
<organism evidence="3 4">
    <name type="scientific">Gordonia tangerina</name>
    <dbReference type="NCBI Taxonomy" id="2911060"/>
    <lineage>
        <taxon>Bacteria</taxon>
        <taxon>Bacillati</taxon>
        <taxon>Actinomycetota</taxon>
        <taxon>Actinomycetes</taxon>
        <taxon>Mycobacteriales</taxon>
        <taxon>Gordoniaceae</taxon>
        <taxon>Gordonia</taxon>
    </lineage>
</organism>
<feature type="region of interest" description="Disordered" evidence="1">
    <location>
        <begin position="83"/>
        <end position="102"/>
    </location>
</feature>
<evidence type="ECO:0000313" key="3">
    <source>
        <dbReference type="EMBL" id="MCF3940918.1"/>
    </source>
</evidence>
<dbReference type="Proteomes" id="UP001108089">
    <property type="component" value="Unassembled WGS sequence"/>
</dbReference>